<evidence type="ECO:0000256" key="5">
    <source>
        <dbReference type="ARBA" id="ARBA00023251"/>
    </source>
</evidence>
<proteinExistence type="predicted"/>
<comment type="subcellular location">
    <subcellularLocation>
        <location evidence="1">Cell membrane</location>
        <topology evidence="1">Peripheral membrane protein</topology>
    </subcellularLocation>
</comment>
<dbReference type="PANTHER" id="PTHR42711:SF19">
    <property type="entry name" value="DOXORUBICIN RESISTANCE ATP-BINDING PROTEIN DRRA"/>
    <property type="match status" value="1"/>
</dbReference>
<keyword evidence="4" id="KW-0067">ATP-binding</keyword>
<dbReference type="Gene3D" id="3.40.50.300">
    <property type="entry name" value="P-loop containing nucleotide triphosphate hydrolases"/>
    <property type="match status" value="1"/>
</dbReference>
<evidence type="ECO:0000256" key="6">
    <source>
        <dbReference type="SAM" id="MobiDB-lite"/>
    </source>
</evidence>
<keyword evidence="3" id="KW-0547">Nucleotide-binding</keyword>
<dbReference type="CDD" id="cd03230">
    <property type="entry name" value="ABC_DR_subfamily_A"/>
    <property type="match status" value="1"/>
</dbReference>
<evidence type="ECO:0000256" key="4">
    <source>
        <dbReference type="ARBA" id="ARBA00022840"/>
    </source>
</evidence>
<dbReference type="PANTHER" id="PTHR42711">
    <property type="entry name" value="ABC TRANSPORTER ATP-BINDING PROTEIN"/>
    <property type="match status" value="1"/>
</dbReference>
<dbReference type="InterPro" id="IPR003439">
    <property type="entry name" value="ABC_transporter-like_ATP-bd"/>
</dbReference>
<dbReference type="SMART" id="SM00382">
    <property type="entry name" value="AAA"/>
    <property type="match status" value="1"/>
</dbReference>
<feature type="region of interest" description="Disordered" evidence="6">
    <location>
        <begin position="17"/>
        <end position="118"/>
    </location>
</feature>
<reference evidence="9" key="1">
    <citation type="journal article" date="2019" name="Int. J. Syst. Evol. Microbiol.">
        <title>The Global Catalogue of Microorganisms (GCM) 10K type strain sequencing project: providing services to taxonomists for standard genome sequencing and annotation.</title>
        <authorList>
            <consortium name="The Broad Institute Genomics Platform"/>
            <consortium name="The Broad Institute Genome Sequencing Center for Infectious Disease"/>
            <person name="Wu L."/>
            <person name="Ma J."/>
        </authorList>
    </citation>
    <scope>NUCLEOTIDE SEQUENCE [LARGE SCALE GENOMIC DNA]</scope>
    <source>
        <strain evidence="9">NBRC 108755</strain>
    </source>
</reference>
<dbReference type="EMBL" id="BSVA01000001">
    <property type="protein sequence ID" value="GMA92011.1"/>
    <property type="molecule type" value="Genomic_DNA"/>
</dbReference>
<evidence type="ECO:0000256" key="3">
    <source>
        <dbReference type="ARBA" id="ARBA00022741"/>
    </source>
</evidence>
<dbReference type="Pfam" id="PF00005">
    <property type="entry name" value="ABC_tran"/>
    <property type="match status" value="1"/>
</dbReference>
<sequence length="370" mass="38790">MDPPRPEAAVVAELEAATLTLEKPVEAPEPDTIETDAAPEALVEKPAPKTGRTKKKAAPRQEPDAAPAEPEEVAPADADVASEAPETAEAPTRPTPRGKRRPVRVTAPESPAAAPATPEVALSVEGLSKYFGGAAAVDAIDLEVAPGAFFGIVGPNGAGKTTTLSMITGLLRPDAGIVRVFGLDVWQNAQLAKRMIGVLPDRLRLFDRLTGAEFLYHAGALRGLDRATIAQRSADLSAAFGLEHSLHRLVSDYSAGMTKKIAIAAAMIHAPRLLVLDEPFESVDPVSAAIVIDVLKRFTAAGGTVILSSHSMELTERVCDGVAIIAEGAVLAAGPLAEVLEGRSLEERFVELAGGEAAVEDMEWLQNFSD</sequence>
<gene>
    <name evidence="8" type="ORF">GCM10025869_25400</name>
</gene>
<evidence type="ECO:0000313" key="8">
    <source>
        <dbReference type="EMBL" id="GMA92011.1"/>
    </source>
</evidence>
<organism evidence="8 9">
    <name type="scientific">Homoserinibacter gongjuensis</name>
    <dbReference type="NCBI Taxonomy" id="1162968"/>
    <lineage>
        <taxon>Bacteria</taxon>
        <taxon>Bacillati</taxon>
        <taxon>Actinomycetota</taxon>
        <taxon>Actinomycetes</taxon>
        <taxon>Micrococcales</taxon>
        <taxon>Microbacteriaceae</taxon>
        <taxon>Homoserinibacter</taxon>
    </lineage>
</organism>
<name>A0ABQ6JWZ4_9MICO</name>
<protein>
    <recommendedName>
        <fullName evidence="7">ABC transporter domain-containing protein</fullName>
    </recommendedName>
</protein>
<dbReference type="InterPro" id="IPR050763">
    <property type="entry name" value="ABC_transporter_ATP-binding"/>
</dbReference>
<comment type="caution">
    <text evidence="8">The sequence shown here is derived from an EMBL/GenBank/DDBJ whole genome shotgun (WGS) entry which is preliminary data.</text>
</comment>
<feature type="compositionally biased region" description="Low complexity" evidence="6">
    <location>
        <begin position="75"/>
        <end position="92"/>
    </location>
</feature>
<keyword evidence="2" id="KW-0813">Transport</keyword>
<dbReference type="InterPro" id="IPR027417">
    <property type="entry name" value="P-loop_NTPase"/>
</dbReference>
<keyword evidence="5" id="KW-0046">Antibiotic resistance</keyword>
<keyword evidence="9" id="KW-1185">Reference proteome</keyword>
<evidence type="ECO:0000256" key="1">
    <source>
        <dbReference type="ARBA" id="ARBA00004202"/>
    </source>
</evidence>
<evidence type="ECO:0000313" key="9">
    <source>
        <dbReference type="Proteomes" id="UP001157069"/>
    </source>
</evidence>
<dbReference type="PROSITE" id="PS50893">
    <property type="entry name" value="ABC_TRANSPORTER_2"/>
    <property type="match status" value="1"/>
</dbReference>
<evidence type="ECO:0000259" key="7">
    <source>
        <dbReference type="PROSITE" id="PS50893"/>
    </source>
</evidence>
<dbReference type="InterPro" id="IPR003593">
    <property type="entry name" value="AAA+_ATPase"/>
</dbReference>
<accession>A0ABQ6JWZ4</accession>
<evidence type="ECO:0000256" key="2">
    <source>
        <dbReference type="ARBA" id="ARBA00022448"/>
    </source>
</evidence>
<dbReference type="SUPFAM" id="SSF52540">
    <property type="entry name" value="P-loop containing nucleoside triphosphate hydrolases"/>
    <property type="match status" value="1"/>
</dbReference>
<feature type="compositionally biased region" description="Low complexity" evidence="6">
    <location>
        <begin position="104"/>
        <end position="118"/>
    </location>
</feature>
<feature type="domain" description="ABC transporter" evidence="7">
    <location>
        <begin position="122"/>
        <end position="352"/>
    </location>
</feature>
<dbReference type="Proteomes" id="UP001157069">
    <property type="component" value="Unassembled WGS sequence"/>
</dbReference>